<feature type="region of interest" description="Disordered" evidence="1">
    <location>
        <begin position="338"/>
        <end position="359"/>
    </location>
</feature>
<accession>A0ABR7I506</accession>
<reference evidence="2 3" key="1">
    <citation type="submission" date="2020-08" db="EMBL/GenBank/DDBJ databases">
        <title>Genome public.</title>
        <authorList>
            <person name="Liu C."/>
            <person name="Sun Q."/>
        </authorList>
    </citation>
    <scope>NUCLEOTIDE SEQUENCE [LARGE SCALE GENOMIC DNA]</scope>
    <source>
        <strain evidence="2 3">27-44</strain>
    </source>
</reference>
<keyword evidence="3" id="KW-1185">Reference proteome</keyword>
<dbReference type="SUPFAM" id="SSF48371">
    <property type="entry name" value="ARM repeat"/>
    <property type="match status" value="1"/>
</dbReference>
<gene>
    <name evidence="2" type="ORF">H8Z79_13930</name>
</gene>
<protein>
    <recommendedName>
        <fullName evidence="4">Phage-related protein</fullName>
    </recommendedName>
</protein>
<evidence type="ECO:0000256" key="1">
    <source>
        <dbReference type="SAM" id="MobiDB-lite"/>
    </source>
</evidence>
<dbReference type="EMBL" id="JACOQE010000011">
    <property type="protein sequence ID" value="MBC5741514.1"/>
    <property type="molecule type" value="Genomic_DNA"/>
</dbReference>
<proteinExistence type="predicted"/>
<dbReference type="InterPro" id="IPR016024">
    <property type="entry name" value="ARM-type_fold"/>
</dbReference>
<dbReference type="Proteomes" id="UP000633936">
    <property type="component" value="Unassembled WGS sequence"/>
</dbReference>
<organism evidence="2 3">
    <name type="scientific">Blautia intestinalis</name>
    <dbReference type="NCBI Taxonomy" id="2763028"/>
    <lineage>
        <taxon>Bacteria</taxon>
        <taxon>Bacillati</taxon>
        <taxon>Bacillota</taxon>
        <taxon>Clostridia</taxon>
        <taxon>Lachnospirales</taxon>
        <taxon>Lachnospiraceae</taxon>
        <taxon>Blautia</taxon>
    </lineage>
</organism>
<feature type="compositionally biased region" description="Low complexity" evidence="1">
    <location>
        <begin position="341"/>
        <end position="354"/>
    </location>
</feature>
<dbReference type="RefSeq" id="WP_118040712.1">
    <property type="nucleotide sequence ID" value="NZ_JACOQE010000011.1"/>
</dbReference>
<sequence length="1006" mass="107820">MSATSVGQIGLDLVVNKNQFESQMAGITGMAKKAGAALAAAFGVKKLVDFGKQCLELGSNLAEVQNVVDVTFPKMTAQVDEFAKSAAQSFGLSETMAKQYTGTFGAMAKAFGFTKKQAYDMGSTLTGLAGDVASFYNISQDEAYTKLKSVFTGETESLKDLGVVMTQTALDSYAMANGFGKTTSAMSEAEKVALRYQFVQDKLSAAQGDFARTSGSWANQCRILSLQMQSLMATIGQGLINLFTPIIRVINTVIGKLATLANAFKSFTELITGNKSSGSDSSGVAAVAGAADDAGTGLENASDSASNLASNTDKVGQAAQNAAKKMKALMGFDKVNKLDSQSDSSSGNSSSPSNGMGGTGALGSAVDFGNLAEGDTVLDKTDKKMSALIKRCQELAKLFKKGFEIGFGNSQKKNDSINESVKSIGKNLKEVFTDTAVVNAANRCANNIALAFGKITGSTARIGLTLADNLVGGVDKYLAKSKNHIKKRIVSMFDATGEIAKLSGDFSVALADIFDIFSSDDAKGITADIIQVFSDGFLGAADLAVKFERDFVSLFAVPIIQNTEKISGTLENMLSRWRTVFDALSQSVTDTFEKANEVYDQYFAPFMDAITQGISDIQGTFLDTYNTYLSPILDYLADKFSTVWSEHIQPALDGILELMGKLLENLGALWQNTLVPFIEWIINNIMPVLSPIIGTIGTLILDLLAVAGDVISGITTILGGFLDFCTGVFTSDFSMCWQGIEEILQGFKRIAASIFDFAKKNILQPFIDFVKGIFQTDWSKSFGTLGSVLNTFLGTVQRIWGNIKRVFNGIVEFITGVFSGNWKQAWNGIKEIFGGVFDSLIALAKAPLNAVIDLINGLMDKLNSGLAAIENAFSFSYDFKNPITGTRHYGHYGMSLPRVPTIPHLAQGAYVKPNTPQLAMIGDNLHQGEVVAPENKLREMAIEAVRAAGGSGVTREDLETIMNRAVMRIIAALSQMGFYLDGKKLAEAENAVKAEIDRRFNTVDIK</sequence>
<evidence type="ECO:0000313" key="3">
    <source>
        <dbReference type="Proteomes" id="UP000633936"/>
    </source>
</evidence>
<comment type="caution">
    <text evidence="2">The sequence shown here is derived from an EMBL/GenBank/DDBJ whole genome shotgun (WGS) entry which is preliminary data.</text>
</comment>
<name>A0ABR7I506_9FIRM</name>
<evidence type="ECO:0008006" key="4">
    <source>
        <dbReference type="Google" id="ProtNLM"/>
    </source>
</evidence>
<evidence type="ECO:0000313" key="2">
    <source>
        <dbReference type="EMBL" id="MBC5741514.1"/>
    </source>
</evidence>